<proteinExistence type="inferred from homology"/>
<evidence type="ECO:0000256" key="2">
    <source>
        <dbReference type="ARBA" id="ARBA00022475"/>
    </source>
</evidence>
<evidence type="ECO:0000313" key="8">
    <source>
        <dbReference type="Proteomes" id="UP001152795"/>
    </source>
</evidence>
<gene>
    <name evidence="7" type="ORF">PACLA_8A002858</name>
</gene>
<evidence type="ECO:0000256" key="4">
    <source>
        <dbReference type="ARBA" id="ARBA00022989"/>
    </source>
</evidence>
<organism evidence="7 8">
    <name type="scientific">Paramuricea clavata</name>
    <name type="common">Red gorgonian</name>
    <name type="synonym">Violescent sea-whip</name>
    <dbReference type="NCBI Taxonomy" id="317549"/>
    <lineage>
        <taxon>Eukaryota</taxon>
        <taxon>Metazoa</taxon>
        <taxon>Cnidaria</taxon>
        <taxon>Anthozoa</taxon>
        <taxon>Octocorallia</taxon>
        <taxon>Malacalcyonacea</taxon>
        <taxon>Plexauridae</taxon>
        <taxon>Paramuricea</taxon>
    </lineage>
</organism>
<evidence type="ECO:0000256" key="6">
    <source>
        <dbReference type="RuleBase" id="RU000688"/>
    </source>
</evidence>
<dbReference type="OrthoDB" id="5958759at2759"/>
<dbReference type="InterPro" id="IPR017452">
    <property type="entry name" value="GPCR_Rhodpsn_7TM"/>
</dbReference>
<comment type="subcellular location">
    <subcellularLocation>
        <location evidence="1">Cell membrane</location>
        <topology evidence="1">Multi-pass membrane protein</topology>
    </subcellularLocation>
</comment>
<dbReference type="Pfam" id="PF00001">
    <property type="entry name" value="7tm_1"/>
    <property type="match status" value="1"/>
</dbReference>
<dbReference type="PROSITE" id="PS00237">
    <property type="entry name" value="G_PROTEIN_RECEP_F1_1"/>
    <property type="match status" value="1"/>
</dbReference>
<sequence length="317" mass="35763">MNQPVEPEEFGISCQILGKTHFIITKLPSNNLLINHLFAIALNGILIIPTILLNAIAIITILKSSQLNSKPCYYIILVQSVTDLAVGVSGIPIFLVFLASGIGKFSNCIVATLAYKSTLISMEVSTITLSAMTLERYIAIIHPYAYTTKVTKKRLLIYVSSNTAVAFSVIILSFAIHELMVYYATLYVMLVFFFTAFAYTRIYLVARKLARSQNKLQDAAGEKNMTRKKLFLREIKLAKSCFIVVVCFFLLCFLPITFVFPFEAYLDQFEYLAFLIWIGTLGLLNSSVNSVIFFWTKTMLRKQAVKMITTAWAYAIY</sequence>
<comment type="similarity">
    <text evidence="6">Belongs to the G-protein coupled receptor 1 family.</text>
</comment>
<evidence type="ECO:0000256" key="5">
    <source>
        <dbReference type="ARBA" id="ARBA00023136"/>
    </source>
</evidence>
<keyword evidence="6" id="KW-0297">G-protein coupled receptor</keyword>
<dbReference type="AlphaFoldDB" id="A0A7D9DMA1"/>
<dbReference type="Gene3D" id="1.20.1070.10">
    <property type="entry name" value="Rhodopsin 7-helix transmembrane proteins"/>
    <property type="match status" value="1"/>
</dbReference>
<keyword evidence="8" id="KW-1185">Reference proteome</keyword>
<dbReference type="GO" id="GO:0004930">
    <property type="term" value="F:G protein-coupled receptor activity"/>
    <property type="evidence" value="ECO:0007669"/>
    <property type="project" value="UniProtKB-KW"/>
</dbReference>
<keyword evidence="2" id="KW-1003">Cell membrane</keyword>
<dbReference type="SUPFAM" id="SSF81321">
    <property type="entry name" value="Family A G protein-coupled receptor-like"/>
    <property type="match status" value="1"/>
</dbReference>
<keyword evidence="4" id="KW-1133">Transmembrane helix</keyword>
<evidence type="ECO:0000256" key="1">
    <source>
        <dbReference type="ARBA" id="ARBA00004651"/>
    </source>
</evidence>
<keyword evidence="6" id="KW-0807">Transducer</keyword>
<dbReference type="GO" id="GO:0005886">
    <property type="term" value="C:plasma membrane"/>
    <property type="evidence" value="ECO:0007669"/>
    <property type="project" value="UniProtKB-SubCell"/>
</dbReference>
<evidence type="ECO:0000256" key="3">
    <source>
        <dbReference type="ARBA" id="ARBA00022692"/>
    </source>
</evidence>
<dbReference type="SMART" id="SM01381">
    <property type="entry name" value="7TM_GPCR_Srsx"/>
    <property type="match status" value="1"/>
</dbReference>
<evidence type="ECO:0000313" key="7">
    <source>
        <dbReference type="EMBL" id="CAB3988152.1"/>
    </source>
</evidence>
<dbReference type="CDD" id="cd00637">
    <property type="entry name" value="7tm_classA_rhodopsin-like"/>
    <property type="match status" value="1"/>
</dbReference>
<dbReference type="InterPro" id="IPR000276">
    <property type="entry name" value="GPCR_Rhodpsn"/>
</dbReference>
<dbReference type="PROSITE" id="PS50262">
    <property type="entry name" value="G_PROTEIN_RECEP_F1_2"/>
    <property type="match status" value="1"/>
</dbReference>
<keyword evidence="3 6" id="KW-0812">Transmembrane</keyword>
<dbReference type="PRINTS" id="PR00237">
    <property type="entry name" value="GPCRRHODOPSN"/>
</dbReference>
<dbReference type="PANTHER" id="PTHR22750">
    <property type="entry name" value="G-PROTEIN COUPLED RECEPTOR"/>
    <property type="match status" value="1"/>
</dbReference>
<dbReference type="Proteomes" id="UP001152795">
    <property type="component" value="Unassembled WGS sequence"/>
</dbReference>
<reference evidence="7" key="1">
    <citation type="submission" date="2020-04" db="EMBL/GenBank/DDBJ databases">
        <authorList>
            <person name="Alioto T."/>
            <person name="Alioto T."/>
            <person name="Gomez Garrido J."/>
        </authorList>
    </citation>
    <scope>NUCLEOTIDE SEQUENCE</scope>
    <source>
        <strain evidence="7">A484AB</strain>
    </source>
</reference>
<dbReference type="EMBL" id="CACRXK020001287">
    <property type="protein sequence ID" value="CAB3988152.1"/>
    <property type="molecule type" value="Genomic_DNA"/>
</dbReference>
<protein>
    <submittedName>
        <fullName evidence="7">Trace amine-associated receptor 13c-like</fullName>
    </submittedName>
</protein>
<accession>A0A7D9DMA1</accession>
<keyword evidence="5" id="KW-0472">Membrane</keyword>
<name>A0A7D9DMA1_PARCT</name>
<keyword evidence="6 7" id="KW-0675">Receptor</keyword>
<comment type="caution">
    <text evidence="7">The sequence shown here is derived from an EMBL/GenBank/DDBJ whole genome shotgun (WGS) entry which is preliminary data.</text>
</comment>